<dbReference type="PROSITE" id="PS51723">
    <property type="entry name" value="PEPTIDASE_M60"/>
    <property type="match status" value="1"/>
</dbReference>
<dbReference type="Proteomes" id="UP000001811">
    <property type="component" value="Chromosome 7"/>
</dbReference>
<feature type="domain" description="Peptidase M60" evidence="4">
    <location>
        <begin position="533"/>
        <end position="832"/>
    </location>
</feature>
<dbReference type="EMBL" id="AAGW02058073">
    <property type="status" value="NOT_ANNOTATED_CDS"/>
    <property type="molecule type" value="Genomic_DNA"/>
</dbReference>
<dbReference type="GO" id="GO:0090314">
    <property type="term" value="P:positive regulation of protein targeting to membrane"/>
    <property type="evidence" value="ECO:0007669"/>
    <property type="project" value="TreeGrafter"/>
</dbReference>
<dbReference type="KEGG" id="ocu:100358868"/>
<dbReference type="GeneTree" id="ENSGT00390000017365"/>
<dbReference type="PaxDb" id="9986-ENSOCUP00000001089"/>
<dbReference type="FunFam" id="1.10.390.30:FF:000001">
    <property type="entry name" value="TRPM8 channel-associated factor 1"/>
    <property type="match status" value="1"/>
</dbReference>
<dbReference type="InterPro" id="IPR051244">
    <property type="entry name" value="TCAF"/>
</dbReference>
<dbReference type="OrthoDB" id="10260387at2759"/>
<dbReference type="HOGENOM" id="CLU_011215_0_0_1"/>
<dbReference type="Pfam" id="PF13402">
    <property type="entry name" value="Peptidase_M60"/>
    <property type="match status" value="1"/>
</dbReference>
<dbReference type="Gene3D" id="1.10.390.30">
    <property type="entry name" value="Peptidase M60, enhancin-like domain 3"/>
    <property type="match status" value="1"/>
</dbReference>
<dbReference type="PANTHER" id="PTHR15730">
    <property type="entry name" value="EXPERIMENTAL AUTOIMMUNE PROSTATITIS ANTIGEN 2-RELATED"/>
    <property type="match status" value="1"/>
</dbReference>
<dbReference type="InterPro" id="IPR035423">
    <property type="entry name" value="M60-like_N"/>
</dbReference>
<dbReference type="GO" id="GO:0044325">
    <property type="term" value="F:transmembrane transporter binding"/>
    <property type="evidence" value="ECO:0007669"/>
    <property type="project" value="TreeGrafter"/>
</dbReference>
<sequence>MATTPAAAFQVLVNGVRSWNIPPEPLPSELLLIGEATFPVMVNNEGCVVIAASSFGQGRLVVVAHEEYLIHAPLAPFLVNVVSWLCPSPEASTGVNPSLESLVKLLQDAGVKARVQLEPGESMGVYCTNAYDDSMTEKLIQFVKRGGGLLIGGHAQSWVEKHGSDKVLSEFPGNRVTSVAGVYFTDSSVDRRQWVVSETVPTISFHVTCGENFRQDQKQLLEGITELDLDRGGIPSYLLVHGPLAFPLGLDSSLNCFLAAARYGHGRVVLCGHESMVYESSMEKFLINAVRWLKGQQKGKVGVSPQVKALGNLLTKHNVEWTSTTLPTHDLSVYCCASLHDMNARKVEDFVAEGGGILIGSQAWYWSYDNPDSNYMTEYPSNGFLKRVGLGILIESGNKGCFPVPKPEMLNYHIRKVLPQFESMLFNNGKVLEKTWLEKLKKDISNMFQIPHNGIPIYESMHQIILKMIKQKGLPTVDKGNPISRASPQDLLTAWARELFKSGTPISLLVGDNSPLPSTESPVSIEITTDNRDSWVSTGLYLPEGRTAKVTVPENAVAAKLKVQIGCHTDDIGAASTYYRPPLMTYQYYLNETNESISWLWGGLLYILVPPNYDLGTVQVTISGAVRAPYFKLGKTSQEEWKRSLQGNPAPWGELATDNIILTVPTENLKSVKNPESLLRLWDEMMQAAAKLGAEPFPYRRPERIVADVQISSGLMHAGYPIMGLLEGVPGVIDEERIRRSGVWAPLHEVGHNFQRSPWVFYPHTVDADCNLWTIYVHEEILGISRDRAHQALRPENRKQRIKMHMDKGAPLSNWETWTALETYLQLQEAFGWDPFIQLFADYQVITKYPSDNAGKMNLWMKKFSEIVQKNLVPFFKAWGWPIQEEVTNSLASLPEWEENPMKEYVRDTSEHSSSE</sequence>
<dbReference type="Gene3D" id="2.60.120.1250">
    <property type="entry name" value="Peptidase M60, enhancin-like domain 1"/>
    <property type="match status" value="1"/>
</dbReference>
<dbReference type="SMART" id="SM01276">
    <property type="entry name" value="M60-like"/>
    <property type="match status" value="1"/>
</dbReference>
<dbReference type="PANTHER" id="PTHR15730:SF3">
    <property type="entry name" value="TRPM8 CHANNEL-ASSOCIATED FACTOR 3"/>
    <property type="match status" value="1"/>
</dbReference>
<dbReference type="Ensembl" id="ENSOCUT00000001259.3">
    <property type="protein sequence ID" value="ENSOCUP00000001089.3"/>
    <property type="gene ID" value="ENSOCUG00000001259.3"/>
</dbReference>
<reference evidence="5" key="2">
    <citation type="submission" date="2025-08" db="UniProtKB">
        <authorList>
            <consortium name="Ensembl"/>
        </authorList>
    </citation>
    <scope>IDENTIFICATION</scope>
    <source>
        <strain evidence="5">Thorbecke</strain>
    </source>
</reference>
<evidence type="ECO:0000256" key="2">
    <source>
        <dbReference type="ARBA" id="ARBA00053874"/>
    </source>
</evidence>
<dbReference type="FunFam" id="2.60.120.1250:FF:000001">
    <property type="entry name" value="TRPM8 channel-associated factor 3"/>
    <property type="match status" value="1"/>
</dbReference>
<dbReference type="GeneID" id="100358868"/>
<dbReference type="AlphaFoldDB" id="G1SF28"/>
<evidence type="ECO:0000259" key="4">
    <source>
        <dbReference type="PROSITE" id="PS51723"/>
    </source>
</evidence>
<comment type="function">
    <text evidence="2">May play a role in the regulation of the cation channel TRPM8 activity.</text>
</comment>
<reference evidence="5" key="3">
    <citation type="submission" date="2025-09" db="UniProtKB">
        <authorList>
            <consortium name="Ensembl"/>
        </authorList>
    </citation>
    <scope>IDENTIFICATION</scope>
    <source>
        <strain evidence="5">Thorbecke</strain>
    </source>
</reference>
<dbReference type="InParanoid" id="G1SF28"/>
<protein>
    <recommendedName>
        <fullName evidence="3">TRPM8 channel-associated factor 3</fullName>
    </recommendedName>
</protein>
<evidence type="ECO:0000313" key="5">
    <source>
        <dbReference type="Ensembl" id="ENSOCUP00000001089.3"/>
    </source>
</evidence>
<proteinExistence type="inferred from homology"/>
<dbReference type="GO" id="GO:0005886">
    <property type="term" value="C:plasma membrane"/>
    <property type="evidence" value="ECO:0007669"/>
    <property type="project" value="TreeGrafter"/>
</dbReference>
<comment type="similarity">
    <text evidence="1">Belongs to the TCAF family.</text>
</comment>
<dbReference type="Gene3D" id="3.40.390.80">
    <property type="entry name" value="Peptidase M60, enhancin-like domain 2"/>
    <property type="match status" value="1"/>
</dbReference>
<reference evidence="5 6" key="1">
    <citation type="journal article" date="2011" name="Nature">
        <title>A high-resolution map of human evolutionary constraint using 29 mammals.</title>
        <authorList>
            <person name="Lindblad-Toh K."/>
            <person name="Garber M."/>
            <person name="Zuk O."/>
            <person name="Lin M.F."/>
            <person name="Parker B.J."/>
            <person name="Washietl S."/>
            <person name="Kheradpour P."/>
            <person name="Ernst J."/>
            <person name="Jordan G."/>
            <person name="Mauceli E."/>
            <person name="Ward L.D."/>
            <person name="Lowe C.B."/>
            <person name="Holloway A.K."/>
            <person name="Clamp M."/>
            <person name="Gnerre S."/>
            <person name="Alfoldi J."/>
            <person name="Beal K."/>
            <person name="Chang J."/>
            <person name="Clawson H."/>
            <person name="Cuff J."/>
            <person name="Di Palma F."/>
            <person name="Fitzgerald S."/>
            <person name="Flicek P."/>
            <person name="Guttman M."/>
            <person name="Hubisz M.J."/>
            <person name="Jaffe D.B."/>
            <person name="Jungreis I."/>
            <person name="Kent W.J."/>
            <person name="Kostka D."/>
            <person name="Lara M."/>
            <person name="Martins A.L."/>
            <person name="Massingham T."/>
            <person name="Moltke I."/>
            <person name="Raney B.J."/>
            <person name="Rasmussen M.D."/>
            <person name="Robinson J."/>
            <person name="Stark A."/>
            <person name="Vilella A.J."/>
            <person name="Wen J."/>
            <person name="Xie X."/>
            <person name="Zody M.C."/>
            <person name="Baldwin J."/>
            <person name="Bloom T."/>
            <person name="Chin C.W."/>
            <person name="Heiman D."/>
            <person name="Nicol R."/>
            <person name="Nusbaum C."/>
            <person name="Young S."/>
            <person name="Wilkinson J."/>
            <person name="Worley K.C."/>
            <person name="Kovar C.L."/>
            <person name="Muzny D.M."/>
            <person name="Gibbs R.A."/>
            <person name="Cree A."/>
            <person name="Dihn H.H."/>
            <person name="Fowler G."/>
            <person name="Jhangiani S."/>
            <person name="Joshi V."/>
            <person name="Lee S."/>
            <person name="Lewis L.R."/>
            <person name="Nazareth L.V."/>
            <person name="Okwuonu G."/>
            <person name="Santibanez J."/>
            <person name="Warren W.C."/>
            <person name="Mardis E.R."/>
            <person name="Weinstock G.M."/>
            <person name="Wilson R.K."/>
            <person name="Delehaunty K."/>
            <person name="Dooling D."/>
            <person name="Fronik C."/>
            <person name="Fulton L."/>
            <person name="Fulton B."/>
            <person name="Graves T."/>
            <person name="Minx P."/>
            <person name="Sodergren E."/>
            <person name="Birney E."/>
            <person name="Margulies E.H."/>
            <person name="Herrero J."/>
            <person name="Green E.D."/>
            <person name="Haussler D."/>
            <person name="Siepel A."/>
            <person name="Goldman N."/>
            <person name="Pollard K.S."/>
            <person name="Pedersen J.S."/>
            <person name="Lander E.S."/>
            <person name="Kellis M."/>
        </authorList>
    </citation>
    <scope>NUCLEOTIDE SEQUENCE [LARGE SCALE GENOMIC DNA]</scope>
    <source>
        <strain evidence="5 6">Thorbecke inbred</strain>
    </source>
</reference>
<dbReference type="InterPro" id="IPR029062">
    <property type="entry name" value="Class_I_gatase-like"/>
</dbReference>
<dbReference type="SUPFAM" id="SSF52317">
    <property type="entry name" value="Class I glutamine amidotransferase-like"/>
    <property type="match status" value="1"/>
</dbReference>
<keyword evidence="6" id="KW-1185">Reference proteome</keyword>
<dbReference type="FunCoup" id="G1SF28">
    <property type="interactions" value="1"/>
</dbReference>
<dbReference type="InterPro" id="IPR042279">
    <property type="entry name" value="Pep_M60_3"/>
</dbReference>
<evidence type="ECO:0000256" key="3">
    <source>
        <dbReference type="ARBA" id="ARBA00070867"/>
    </source>
</evidence>
<organism evidence="5 6">
    <name type="scientific">Oryctolagus cuniculus</name>
    <name type="common">Rabbit</name>
    <dbReference type="NCBI Taxonomy" id="9986"/>
    <lineage>
        <taxon>Eukaryota</taxon>
        <taxon>Metazoa</taxon>
        <taxon>Chordata</taxon>
        <taxon>Craniata</taxon>
        <taxon>Vertebrata</taxon>
        <taxon>Euteleostomi</taxon>
        <taxon>Mammalia</taxon>
        <taxon>Eutheria</taxon>
        <taxon>Euarchontoglires</taxon>
        <taxon>Glires</taxon>
        <taxon>Lagomorpha</taxon>
        <taxon>Leporidae</taxon>
        <taxon>Oryctolagus</taxon>
    </lineage>
</organism>
<dbReference type="InterPro" id="IPR031161">
    <property type="entry name" value="Peptidase_M60_dom"/>
</dbReference>
<dbReference type="Pfam" id="PF17291">
    <property type="entry name" value="M60-like_N"/>
    <property type="match status" value="1"/>
</dbReference>
<accession>G1SF28</accession>
<dbReference type="SMR" id="G1SF28"/>
<name>G1SF28_RABIT</name>
<evidence type="ECO:0000256" key="1">
    <source>
        <dbReference type="ARBA" id="ARBA00009770"/>
    </source>
</evidence>
<gene>
    <name evidence="5" type="primary">LOC100358868</name>
</gene>
<dbReference type="FunFam" id="3.40.390.80:FF:000001">
    <property type="entry name" value="TRPM8 channel-associated factor 1"/>
    <property type="match status" value="1"/>
</dbReference>
<evidence type="ECO:0000313" key="6">
    <source>
        <dbReference type="Proteomes" id="UP000001811"/>
    </source>
</evidence>
<dbReference type="eggNOG" id="ENOG502QQUS">
    <property type="taxonomic scope" value="Eukaryota"/>
</dbReference>